<evidence type="ECO:0000313" key="2">
    <source>
        <dbReference type="Proteomes" id="UP000539538"/>
    </source>
</evidence>
<comment type="caution">
    <text evidence="1">The sequence shown here is derived from an EMBL/GenBank/DDBJ whole genome shotgun (WGS) entry which is preliminary data.</text>
</comment>
<dbReference type="EC" id="3.1.3.18" evidence="1"/>
<dbReference type="InterPro" id="IPR036412">
    <property type="entry name" value="HAD-like_sf"/>
</dbReference>
<dbReference type="SFLD" id="SFLDS00003">
    <property type="entry name" value="Haloacid_Dehalogenase"/>
    <property type="match status" value="1"/>
</dbReference>
<dbReference type="SUPFAM" id="SSF56784">
    <property type="entry name" value="HAD-like"/>
    <property type="match status" value="1"/>
</dbReference>
<sequence length="229" mass="24378">MTAASSRDSTAGALKLVLFDCDGTLVDSADLIHATMVATFREAGLAAPPLEATKGIIGLTLDLAIARLLDRPLDAECGRLAERYKAHFTASRAPANFHEPLYDGIAELIDVLARRDDVLIGMVTGKSRRGVQRVLETYGLGRHFVTIRTADDCPSKPHPAMVLECCAETGIEPASTFVVGDAIYDMQMARSAGARAIGVSWGYHDREGLLATGAETVLAKPGDLLALID</sequence>
<dbReference type="Gene3D" id="3.40.50.1000">
    <property type="entry name" value="HAD superfamily/HAD-like"/>
    <property type="match status" value="1"/>
</dbReference>
<dbReference type="Gene3D" id="1.10.150.240">
    <property type="entry name" value="Putative phosphatase, domain 2"/>
    <property type="match status" value="1"/>
</dbReference>
<keyword evidence="2" id="KW-1185">Reference proteome</keyword>
<proteinExistence type="predicted"/>
<name>A0ABR6KXP2_9HYPH</name>
<dbReference type="InterPro" id="IPR006439">
    <property type="entry name" value="HAD-SF_hydro_IA"/>
</dbReference>
<dbReference type="InterPro" id="IPR023198">
    <property type="entry name" value="PGP-like_dom2"/>
</dbReference>
<dbReference type="GO" id="GO:0008967">
    <property type="term" value="F:phosphoglycolate phosphatase activity"/>
    <property type="evidence" value="ECO:0007669"/>
    <property type="project" value="UniProtKB-EC"/>
</dbReference>
<dbReference type="PANTHER" id="PTHR43434:SF24">
    <property type="entry name" value="HYDROLASE-RELATED"/>
    <property type="match status" value="1"/>
</dbReference>
<dbReference type="NCBIfam" id="TIGR01549">
    <property type="entry name" value="HAD-SF-IA-v1"/>
    <property type="match status" value="1"/>
</dbReference>
<dbReference type="SFLD" id="SFLDG01129">
    <property type="entry name" value="C1.5:_HAD__Beta-PGM__Phosphata"/>
    <property type="match status" value="1"/>
</dbReference>
<dbReference type="PANTHER" id="PTHR43434">
    <property type="entry name" value="PHOSPHOGLYCOLATE PHOSPHATASE"/>
    <property type="match status" value="1"/>
</dbReference>
<protein>
    <submittedName>
        <fullName evidence="1">Phosphoglycolate phosphatase</fullName>
        <ecNumber evidence="1">3.1.3.18</ecNumber>
    </submittedName>
</protein>
<dbReference type="InterPro" id="IPR050155">
    <property type="entry name" value="HAD-like_hydrolase_sf"/>
</dbReference>
<dbReference type="InterPro" id="IPR041492">
    <property type="entry name" value="HAD_2"/>
</dbReference>
<gene>
    <name evidence="1" type="ORF">GGQ99_000905</name>
</gene>
<dbReference type="Proteomes" id="UP000539538">
    <property type="component" value="Unassembled WGS sequence"/>
</dbReference>
<accession>A0ABR6KXP2</accession>
<reference evidence="1 2" key="1">
    <citation type="submission" date="2020-08" db="EMBL/GenBank/DDBJ databases">
        <title>Genomic Encyclopedia of Type Strains, Phase IV (KMG-IV): sequencing the most valuable type-strain genomes for metagenomic binning, comparative biology and taxonomic classification.</title>
        <authorList>
            <person name="Goeker M."/>
        </authorList>
    </citation>
    <scope>NUCLEOTIDE SEQUENCE [LARGE SCALE GENOMIC DNA]</scope>
    <source>
        <strain evidence="1 2">DSM 7050</strain>
    </source>
</reference>
<keyword evidence="1" id="KW-0378">Hydrolase</keyword>
<dbReference type="InterPro" id="IPR023214">
    <property type="entry name" value="HAD_sf"/>
</dbReference>
<dbReference type="Pfam" id="PF13419">
    <property type="entry name" value="HAD_2"/>
    <property type="match status" value="1"/>
</dbReference>
<dbReference type="EMBL" id="JACHOT010000001">
    <property type="protein sequence ID" value="MBB4649183.1"/>
    <property type="molecule type" value="Genomic_DNA"/>
</dbReference>
<organism evidence="1 2">
    <name type="scientific">Aminobacter niigataensis</name>
    <dbReference type="NCBI Taxonomy" id="83265"/>
    <lineage>
        <taxon>Bacteria</taxon>
        <taxon>Pseudomonadati</taxon>
        <taxon>Pseudomonadota</taxon>
        <taxon>Alphaproteobacteria</taxon>
        <taxon>Hyphomicrobiales</taxon>
        <taxon>Phyllobacteriaceae</taxon>
        <taxon>Aminobacter</taxon>
    </lineage>
</organism>
<dbReference type="SFLD" id="SFLDG01135">
    <property type="entry name" value="C1.5.6:_HAD__Beta-PGM__Phospha"/>
    <property type="match status" value="1"/>
</dbReference>
<evidence type="ECO:0000313" key="1">
    <source>
        <dbReference type="EMBL" id="MBB4649183.1"/>
    </source>
</evidence>